<dbReference type="STRING" id="997350.HMPREF9129_1653"/>
<evidence type="ECO:0000313" key="1">
    <source>
        <dbReference type="EMBL" id="EGY79019.1"/>
    </source>
</evidence>
<accession>G4D5H3</accession>
<gene>
    <name evidence="1" type="ORF">HMPREF9129_1653</name>
</gene>
<proteinExistence type="predicted"/>
<reference evidence="1 2" key="1">
    <citation type="submission" date="2011-06" db="EMBL/GenBank/DDBJ databases">
        <authorList>
            <person name="Muzny D."/>
            <person name="Qin X."/>
            <person name="Deng J."/>
            <person name="Jiang H."/>
            <person name="Liu Y."/>
            <person name="Qu J."/>
            <person name="Song X.-Z."/>
            <person name="Zhang L."/>
            <person name="Thornton R."/>
            <person name="Coyle M."/>
            <person name="Francisco L."/>
            <person name="Jackson L."/>
            <person name="Javaid M."/>
            <person name="Korchina V."/>
            <person name="Kovar C."/>
            <person name="Mata R."/>
            <person name="Mathew T."/>
            <person name="Ngo R."/>
            <person name="Nguyen L."/>
            <person name="Nguyen N."/>
            <person name="Okwuonu G."/>
            <person name="Ongeri F."/>
            <person name="Pham C."/>
            <person name="Simmons D."/>
            <person name="Wilczek-Boney K."/>
            <person name="Hale W."/>
            <person name="Jakkamsetti A."/>
            <person name="Pham P."/>
            <person name="Ruth R."/>
            <person name="San Lucas F."/>
            <person name="Warren J."/>
            <person name="Zhang J."/>
            <person name="Zhao Z."/>
            <person name="Zhou C."/>
            <person name="Zhu D."/>
            <person name="Lee S."/>
            <person name="Bess C."/>
            <person name="Blankenburg K."/>
            <person name="Forbes L."/>
            <person name="Fu Q."/>
            <person name="Gubbala S."/>
            <person name="Hirani K."/>
            <person name="Jayaseelan J.C."/>
            <person name="Lara F."/>
            <person name="Munidasa M."/>
            <person name="Palculict T."/>
            <person name="Patil S."/>
            <person name="Pu L.-L."/>
            <person name="Saada N."/>
            <person name="Tang L."/>
            <person name="Weissenberger G."/>
            <person name="Zhu Y."/>
            <person name="Hemphill L."/>
            <person name="Shang Y."/>
            <person name="Youmans B."/>
            <person name="Ayvaz T."/>
            <person name="Ross M."/>
            <person name="Santibanez J."/>
            <person name="Aqrawi P."/>
            <person name="Gross S."/>
            <person name="Joshi V."/>
            <person name="Fowler G."/>
            <person name="Nazareth L."/>
            <person name="Reid J."/>
            <person name="Worley K."/>
            <person name="Petrosino J."/>
            <person name="Highlander S."/>
            <person name="Gibbs R."/>
        </authorList>
    </citation>
    <scope>NUCLEOTIDE SEQUENCE [LARGE SCALE GENOMIC DNA]</scope>
    <source>
        <strain evidence="1 2">ATCC 29427</strain>
    </source>
</reference>
<dbReference type="AlphaFoldDB" id="G4D5H3"/>
<evidence type="ECO:0000313" key="2">
    <source>
        <dbReference type="Proteomes" id="UP000003422"/>
    </source>
</evidence>
<comment type="caution">
    <text evidence="1">The sequence shown here is derived from an EMBL/GenBank/DDBJ whole genome shotgun (WGS) entry which is preliminary data.</text>
</comment>
<dbReference type="HOGENOM" id="CLU_1823542_0_0_9"/>
<dbReference type="EMBL" id="AGBB01000161">
    <property type="protein sequence ID" value="EGY79019.1"/>
    <property type="molecule type" value="Genomic_DNA"/>
</dbReference>
<name>G4D5H3_9FIRM</name>
<dbReference type="Proteomes" id="UP000003422">
    <property type="component" value="Unassembled WGS sequence"/>
</dbReference>
<organism evidence="1 2">
    <name type="scientific">Peptoniphilus indolicus ATCC 29427</name>
    <dbReference type="NCBI Taxonomy" id="997350"/>
    <lineage>
        <taxon>Bacteria</taxon>
        <taxon>Bacillati</taxon>
        <taxon>Bacillota</taxon>
        <taxon>Tissierellia</taxon>
        <taxon>Tissierellales</taxon>
        <taxon>Peptoniphilaceae</taxon>
        <taxon>Peptoniphilus</taxon>
    </lineage>
</organism>
<protein>
    <submittedName>
        <fullName evidence="1">Uncharacterized protein</fullName>
    </submittedName>
</protein>
<sequence length="144" mass="16698">MIGLFETLKPMDPFFESIYASQILDTLKKTGFESIDSGINIIASNEVMRLKNFCNTEYVPERLYYLLYEMILGSFLENMYVLGKLPDEFDIDSLVGRVQLGDTSVELKGSTNINDMSEQKLMYWIGLLRGRWKKEAIICRKISW</sequence>
<dbReference type="PATRIC" id="fig|997350.3.peg.1588"/>
<keyword evidence="2" id="KW-1185">Reference proteome</keyword>